<dbReference type="EMBL" id="BBZA01000001">
    <property type="protein sequence ID" value="GAP61579.1"/>
    <property type="molecule type" value="Genomic_DNA"/>
</dbReference>
<dbReference type="InParanoid" id="A0A0M8K6P0"/>
<dbReference type="CDD" id="cd03524">
    <property type="entry name" value="RPA2_OBF_family"/>
    <property type="match status" value="1"/>
</dbReference>
<gene>
    <name evidence="5" type="ORF">ARMA_0002</name>
</gene>
<dbReference type="InterPro" id="IPR016071">
    <property type="entry name" value="Staphylococal_nuclease_OB-fold"/>
</dbReference>
<evidence type="ECO:0000259" key="4">
    <source>
        <dbReference type="PROSITE" id="PS50830"/>
    </source>
</evidence>
<proteinExistence type="predicted"/>
<dbReference type="Proteomes" id="UP000037784">
    <property type="component" value="Unassembled WGS sequence"/>
</dbReference>
<dbReference type="PANTHER" id="PTHR12302:SF3">
    <property type="entry name" value="SERINE_THREONINE-PROTEIN KINASE 31"/>
    <property type="match status" value="1"/>
</dbReference>
<organism evidence="5 6">
    <name type="scientific">Ardenticatena maritima</name>
    <dbReference type="NCBI Taxonomy" id="872965"/>
    <lineage>
        <taxon>Bacteria</taxon>
        <taxon>Bacillati</taxon>
        <taxon>Chloroflexota</taxon>
        <taxon>Ardenticatenia</taxon>
        <taxon>Ardenticatenales</taxon>
        <taxon>Ardenticatenaceae</taxon>
        <taxon>Ardenticatena</taxon>
    </lineage>
</organism>
<sequence>MSKNAWKLLALAVVFLAVTNIALAVLVLQNRAEPSAAVAPTPTVPALPNNRQPARVVRVIDGDTIEIENGEHVRYLGIDTPESDVNPNLSSAEFYGPEATEFNRQLVEGKIVYLEPDQTDRDHFGRLLRWIFLEDGTLVEAEMVRLGYAFVNIVPPDDRYADLLRDLEFVAREKRRGVWSEFKPIAGGSGAVAPTPATEEAAAAPAPANAEACDPSLVPGAIGPEEARNVIDQTATIVFRVVSTHNSGKAVFLNSHDPYQGHFYVVIFPDRWQDFPDPPETYLLNRCIAIQGRVQLYKGTPQIVLRDVVQLALLDGE</sequence>
<evidence type="ECO:0000256" key="2">
    <source>
        <dbReference type="ARBA" id="ARBA00022759"/>
    </source>
</evidence>
<keyword evidence="1" id="KW-0540">Nuclease</keyword>
<evidence type="ECO:0000256" key="1">
    <source>
        <dbReference type="ARBA" id="ARBA00022722"/>
    </source>
</evidence>
<dbReference type="SMART" id="SM00318">
    <property type="entry name" value="SNc"/>
    <property type="match status" value="1"/>
</dbReference>
<dbReference type="OrthoDB" id="4376109at2"/>
<comment type="caution">
    <text evidence="5">The sequence shown here is derived from an EMBL/GenBank/DDBJ whole genome shotgun (WGS) entry which is preliminary data.</text>
</comment>
<evidence type="ECO:0000313" key="5">
    <source>
        <dbReference type="EMBL" id="GAP61579.1"/>
    </source>
</evidence>
<dbReference type="EC" id="3.1.31.1" evidence="5"/>
<evidence type="ECO:0000313" key="6">
    <source>
        <dbReference type="Proteomes" id="UP000037784"/>
    </source>
</evidence>
<dbReference type="SUPFAM" id="SSF50199">
    <property type="entry name" value="Staphylococcal nuclease"/>
    <property type="match status" value="1"/>
</dbReference>
<dbReference type="PROSITE" id="PS50830">
    <property type="entry name" value="TNASE_3"/>
    <property type="match status" value="1"/>
</dbReference>
<feature type="domain" description="TNase-like" evidence="4">
    <location>
        <begin position="50"/>
        <end position="181"/>
    </location>
</feature>
<evidence type="ECO:0000256" key="3">
    <source>
        <dbReference type="ARBA" id="ARBA00022801"/>
    </source>
</evidence>
<reference evidence="5 6" key="1">
    <citation type="journal article" date="2015" name="Genome Announc.">
        <title>Draft Genome Sequence of a Heterotrophic Facultative Anaerobic Thermophilic Bacterium, Ardenticatena maritima Strain 110ST.</title>
        <authorList>
            <person name="Kawaichi S."/>
            <person name="Yoshida T."/>
            <person name="Sako Y."/>
            <person name="Nakamura R."/>
        </authorList>
    </citation>
    <scope>NUCLEOTIDE SEQUENCE [LARGE SCALE GENOMIC DNA]</scope>
    <source>
        <strain evidence="5 6">110S</strain>
    </source>
</reference>
<accession>A0A0M8K6P0</accession>
<keyword evidence="2" id="KW-0255">Endonuclease</keyword>
<dbReference type="GO" id="GO:1990599">
    <property type="term" value="F:3' overhang single-stranded DNA endodeoxyribonuclease activity"/>
    <property type="evidence" value="ECO:0007669"/>
    <property type="project" value="UniProtKB-EC"/>
</dbReference>
<dbReference type="InterPro" id="IPR035437">
    <property type="entry name" value="SNase_OB-fold_sf"/>
</dbReference>
<dbReference type="Gene3D" id="2.40.50.90">
    <property type="match status" value="1"/>
</dbReference>
<name>A0A0M8K6P0_9CHLR</name>
<protein>
    <submittedName>
        <fullName evidence="5">Micrococcal nuclease</fullName>
        <ecNumber evidence="5">3.1.31.1</ecNumber>
    </submittedName>
</protein>
<reference evidence="6" key="2">
    <citation type="submission" date="2015-08" db="EMBL/GenBank/DDBJ databases">
        <title>Draft Genome Sequence of a Heterotrophic Facultative Anaerobic Bacterium Ardenticatena maritima Strain 110S.</title>
        <authorList>
            <person name="Kawaichi S."/>
            <person name="Yoshida T."/>
            <person name="Sako Y."/>
            <person name="Nakamura R."/>
        </authorList>
    </citation>
    <scope>NUCLEOTIDE SEQUENCE [LARGE SCALE GENOMIC DNA]</scope>
    <source>
        <strain evidence="6">110S</strain>
    </source>
</reference>
<keyword evidence="6" id="KW-1185">Reference proteome</keyword>
<dbReference type="AlphaFoldDB" id="A0A0M8K6P0"/>
<dbReference type="Pfam" id="PF00565">
    <property type="entry name" value="SNase"/>
    <property type="match status" value="1"/>
</dbReference>
<dbReference type="RefSeq" id="WP_054491538.1">
    <property type="nucleotide sequence ID" value="NZ_BBZA01000001.1"/>
</dbReference>
<dbReference type="PANTHER" id="PTHR12302">
    <property type="entry name" value="EBNA2 BINDING PROTEIN P100"/>
    <property type="match status" value="1"/>
</dbReference>
<keyword evidence="3 5" id="KW-0378">Hydrolase</keyword>